<organism evidence="1 2">
    <name type="scientific">Ameca splendens</name>
    <dbReference type="NCBI Taxonomy" id="208324"/>
    <lineage>
        <taxon>Eukaryota</taxon>
        <taxon>Metazoa</taxon>
        <taxon>Chordata</taxon>
        <taxon>Craniata</taxon>
        <taxon>Vertebrata</taxon>
        <taxon>Euteleostomi</taxon>
        <taxon>Actinopterygii</taxon>
        <taxon>Neopterygii</taxon>
        <taxon>Teleostei</taxon>
        <taxon>Neoteleostei</taxon>
        <taxon>Acanthomorphata</taxon>
        <taxon>Ovalentaria</taxon>
        <taxon>Atherinomorphae</taxon>
        <taxon>Cyprinodontiformes</taxon>
        <taxon>Goodeidae</taxon>
        <taxon>Ameca</taxon>
    </lineage>
</organism>
<gene>
    <name evidence="1" type="ORF">AMECASPLE_028224</name>
</gene>
<dbReference type="Proteomes" id="UP001469553">
    <property type="component" value="Unassembled WGS sequence"/>
</dbReference>
<comment type="caution">
    <text evidence="1">The sequence shown here is derived from an EMBL/GenBank/DDBJ whole genome shotgun (WGS) entry which is preliminary data.</text>
</comment>
<dbReference type="EMBL" id="JAHRIP010040702">
    <property type="protein sequence ID" value="MEQ2296809.1"/>
    <property type="molecule type" value="Genomic_DNA"/>
</dbReference>
<accession>A0ABV0YT51</accession>
<evidence type="ECO:0000313" key="2">
    <source>
        <dbReference type="Proteomes" id="UP001469553"/>
    </source>
</evidence>
<sequence length="60" mass="7176">EKEQQWRTHIAASSQKKTLQDRLTRLHRFREFQRRILAEEEEMEGVAVDQLFPGITGHQD</sequence>
<reference evidence="1 2" key="1">
    <citation type="submission" date="2021-06" db="EMBL/GenBank/DDBJ databases">
        <authorList>
            <person name="Palmer J.M."/>
        </authorList>
    </citation>
    <scope>NUCLEOTIDE SEQUENCE [LARGE SCALE GENOMIC DNA]</scope>
    <source>
        <strain evidence="1 2">AS_MEX2019</strain>
        <tissue evidence="1">Muscle</tissue>
    </source>
</reference>
<proteinExistence type="predicted"/>
<keyword evidence="2" id="KW-1185">Reference proteome</keyword>
<feature type="non-terminal residue" evidence="1">
    <location>
        <position position="1"/>
    </location>
</feature>
<name>A0ABV0YT51_9TELE</name>
<protein>
    <submittedName>
        <fullName evidence="1">Uncharacterized protein</fullName>
    </submittedName>
</protein>
<evidence type="ECO:0000313" key="1">
    <source>
        <dbReference type="EMBL" id="MEQ2296809.1"/>
    </source>
</evidence>